<dbReference type="Proteomes" id="UP001144612">
    <property type="component" value="Unassembled WGS sequence"/>
</dbReference>
<keyword evidence="3" id="KW-1185">Reference proteome</keyword>
<sequence length="148" mass="17406">MLRLKSNTRKGIGVIEVLCSMAILLILCNFTFSTKMHVLKLNQYNKKSNQYVEFLASLKENMYFNYSCEEIQNLRNSKMIMINKENINSQSIKDKGINIFEKEVSREKPYLLMNIKDDNEVLKIELILYVDINNKSRTLKSICFKGEY</sequence>
<accession>A0ABT4DHH7</accession>
<name>A0ABT4DHH7_9CLOT</name>
<evidence type="ECO:0008006" key="4">
    <source>
        <dbReference type="Google" id="ProtNLM"/>
    </source>
</evidence>
<comment type="caution">
    <text evidence="2">The sequence shown here is derived from an EMBL/GenBank/DDBJ whole genome shotgun (WGS) entry which is preliminary data.</text>
</comment>
<protein>
    <recommendedName>
        <fullName evidence="4">Prepilin-type N-terminal cleavage/methylation domain-containing protein</fullName>
    </recommendedName>
</protein>
<organism evidence="2 3">
    <name type="scientific">Clostridium brassicae</name>
    <dbReference type="NCBI Taxonomy" id="2999072"/>
    <lineage>
        <taxon>Bacteria</taxon>
        <taxon>Bacillati</taxon>
        <taxon>Bacillota</taxon>
        <taxon>Clostridia</taxon>
        <taxon>Eubacteriales</taxon>
        <taxon>Clostridiaceae</taxon>
        <taxon>Clostridium</taxon>
    </lineage>
</organism>
<keyword evidence="1" id="KW-0812">Transmembrane</keyword>
<gene>
    <name evidence="2" type="ORF">OW729_17865</name>
</gene>
<feature type="transmembrane region" description="Helical" evidence="1">
    <location>
        <begin position="12"/>
        <end position="32"/>
    </location>
</feature>
<evidence type="ECO:0000256" key="1">
    <source>
        <dbReference type="SAM" id="Phobius"/>
    </source>
</evidence>
<reference evidence="2" key="1">
    <citation type="submission" date="2022-12" db="EMBL/GenBank/DDBJ databases">
        <title>Clostridium sp. nov., isolated from industrial wastewater.</title>
        <authorList>
            <person name="Jiayan W."/>
        </authorList>
    </citation>
    <scope>NUCLEOTIDE SEQUENCE</scope>
    <source>
        <strain evidence="2">ZC22-4</strain>
    </source>
</reference>
<evidence type="ECO:0000313" key="2">
    <source>
        <dbReference type="EMBL" id="MCY6960469.1"/>
    </source>
</evidence>
<evidence type="ECO:0000313" key="3">
    <source>
        <dbReference type="Proteomes" id="UP001144612"/>
    </source>
</evidence>
<dbReference type="EMBL" id="JAPQFJ010000030">
    <property type="protein sequence ID" value="MCY6960469.1"/>
    <property type="molecule type" value="Genomic_DNA"/>
</dbReference>
<keyword evidence="1" id="KW-0472">Membrane</keyword>
<proteinExistence type="predicted"/>
<dbReference type="RefSeq" id="WP_268062906.1">
    <property type="nucleotide sequence ID" value="NZ_JAPQFJ010000030.1"/>
</dbReference>
<keyword evidence="1" id="KW-1133">Transmembrane helix</keyword>